<dbReference type="InterPro" id="IPR029058">
    <property type="entry name" value="AB_hydrolase_fold"/>
</dbReference>
<dbReference type="OrthoDB" id="4269629at2"/>
<keyword evidence="2" id="KW-0732">Signal</keyword>
<dbReference type="SUPFAM" id="SSF53474">
    <property type="entry name" value="alpha/beta-Hydrolases"/>
    <property type="match status" value="1"/>
</dbReference>
<evidence type="ECO:0000313" key="4">
    <source>
        <dbReference type="EMBL" id="SKC72472.1"/>
    </source>
</evidence>
<dbReference type="SUPFAM" id="SSF82171">
    <property type="entry name" value="DPP6 N-terminal domain-like"/>
    <property type="match status" value="1"/>
</dbReference>
<dbReference type="Proteomes" id="UP000190341">
    <property type="component" value="Unassembled WGS sequence"/>
</dbReference>
<dbReference type="GO" id="GO:0004252">
    <property type="term" value="F:serine-type endopeptidase activity"/>
    <property type="evidence" value="ECO:0007669"/>
    <property type="project" value="TreeGrafter"/>
</dbReference>
<dbReference type="EMBL" id="FUZV01000002">
    <property type="protein sequence ID" value="SKC72472.1"/>
    <property type="molecule type" value="Genomic_DNA"/>
</dbReference>
<gene>
    <name evidence="4" type="ORF">SAMN06296058_2142</name>
</gene>
<reference evidence="4 5" key="1">
    <citation type="submission" date="2017-02" db="EMBL/GenBank/DDBJ databases">
        <authorList>
            <person name="Peterson S.W."/>
        </authorList>
    </citation>
    <scope>NUCLEOTIDE SEQUENCE [LARGE SCALE GENOMIC DNA]</scope>
    <source>
        <strain evidence="4 5">P15</strain>
    </source>
</reference>
<organism evidence="4 5">
    <name type="scientific">Pseudoxanthomonas indica</name>
    <dbReference type="NCBI Taxonomy" id="428993"/>
    <lineage>
        <taxon>Bacteria</taxon>
        <taxon>Pseudomonadati</taxon>
        <taxon>Pseudomonadota</taxon>
        <taxon>Gammaproteobacteria</taxon>
        <taxon>Lysobacterales</taxon>
        <taxon>Lysobacteraceae</taxon>
        <taxon>Pseudoxanthomonas</taxon>
    </lineage>
</organism>
<evidence type="ECO:0000256" key="2">
    <source>
        <dbReference type="SAM" id="SignalP"/>
    </source>
</evidence>
<dbReference type="Gene3D" id="3.40.50.1820">
    <property type="entry name" value="alpha/beta hydrolase"/>
    <property type="match status" value="1"/>
</dbReference>
<dbReference type="PANTHER" id="PTHR42776">
    <property type="entry name" value="SERINE PEPTIDASE S9 FAMILY MEMBER"/>
    <property type="match status" value="1"/>
</dbReference>
<keyword evidence="4" id="KW-0645">Protease</keyword>
<dbReference type="STRING" id="428993.SAMN06296058_2142"/>
<dbReference type="GO" id="GO:0006508">
    <property type="term" value="P:proteolysis"/>
    <property type="evidence" value="ECO:0007669"/>
    <property type="project" value="InterPro"/>
</dbReference>
<feature type="chain" id="PRO_5010531426" evidence="2">
    <location>
        <begin position="21"/>
        <end position="650"/>
    </location>
</feature>
<dbReference type="InterPro" id="IPR001375">
    <property type="entry name" value="Peptidase_S9_cat"/>
</dbReference>
<evidence type="ECO:0000256" key="1">
    <source>
        <dbReference type="ARBA" id="ARBA00022801"/>
    </source>
</evidence>
<sequence>MKLGWMLALLACAQAAPAAAQVDLEPFLKEDPYQQLKISPKGDYLATTSPVEDRTVLVVLSLPDLELTASVGGDRNSVVDEFWWANNERVVVALADKFGSRDTPSITGTLHAVNADGSKGKVLASPYGEDPEAPGISTGVTTPRYYLMSDPLPNNDKHVLVEAIPLTSNDAYVRLETLDIYSRRRTLAATAPVRRASFLADGQGVVRFAYGRDADNTQRLYYRPTQQAEWKLVNDEKSSRHSEYPIGFSADGQTASLQVEQSGGPDRLFSWQPADGRYTELLKDTTVDPYRILYDLDNRTPIGAQFMTDRVRNRFFDDQHPTARLYRSLEKAFGEDAFFITSVTDDRRLAVIYVWSDRNNGDYFLFDLVNKSAKRLLGRREWMNPAQMPQNRAISYQTRDGLTVHGYLTRPVKAPPGPLPMVLLPHGGPFGIFDSWNFDDDAAMLSQAGYAVLRVNYRGSGNYGSDFTEVGAQEWGAKMQDDLTDATRWAIEQKIAEPGRICIYGASYGGYAALMGVAREPDLYRCAAGYVGVYDLNQFHRRQSNRSRSGRTWAGEWMGSPETLAARSPVNLADRIKVPVFLAAGGKDERAPITHTKAMEKALKNHGVPVESLYYPNEGHGFYTKEHKREYYTRLLAFLSRHLGGQAAKP</sequence>
<feature type="signal peptide" evidence="2">
    <location>
        <begin position="1"/>
        <end position="20"/>
    </location>
</feature>
<name>A0A1T5L8Z5_9GAMM</name>
<dbReference type="PANTHER" id="PTHR42776:SF27">
    <property type="entry name" value="DIPEPTIDYL PEPTIDASE FAMILY MEMBER 6"/>
    <property type="match status" value="1"/>
</dbReference>
<dbReference type="GO" id="GO:0004177">
    <property type="term" value="F:aminopeptidase activity"/>
    <property type="evidence" value="ECO:0007669"/>
    <property type="project" value="UniProtKB-KW"/>
</dbReference>
<proteinExistence type="predicted"/>
<evidence type="ECO:0000313" key="5">
    <source>
        <dbReference type="Proteomes" id="UP000190341"/>
    </source>
</evidence>
<evidence type="ECO:0000259" key="3">
    <source>
        <dbReference type="Pfam" id="PF00326"/>
    </source>
</evidence>
<dbReference type="Pfam" id="PF00326">
    <property type="entry name" value="Peptidase_S9"/>
    <property type="match status" value="1"/>
</dbReference>
<dbReference type="RefSeq" id="WP_079726137.1">
    <property type="nucleotide sequence ID" value="NZ_BMCL01000001.1"/>
</dbReference>
<protein>
    <submittedName>
        <fullName evidence="4">Dipeptidyl aminopeptidase/acylaminoacyl peptidase</fullName>
    </submittedName>
</protein>
<keyword evidence="1" id="KW-0378">Hydrolase</keyword>
<keyword evidence="5" id="KW-1185">Reference proteome</keyword>
<dbReference type="AlphaFoldDB" id="A0A1T5L8Z5"/>
<feature type="domain" description="Peptidase S9 prolyl oligopeptidase catalytic" evidence="3">
    <location>
        <begin position="436"/>
        <end position="645"/>
    </location>
</feature>
<keyword evidence="4" id="KW-0031">Aminopeptidase</keyword>
<accession>A0A1T5L8Z5</accession>